<gene>
    <name evidence="2" type="ORF">JCR33_18965</name>
</gene>
<feature type="chain" id="PRO_5037320349" evidence="1">
    <location>
        <begin position="23"/>
        <end position="96"/>
    </location>
</feature>
<dbReference type="Proteomes" id="UP000609531">
    <property type="component" value="Unassembled WGS sequence"/>
</dbReference>
<feature type="signal peptide" evidence="1">
    <location>
        <begin position="1"/>
        <end position="22"/>
    </location>
</feature>
<keyword evidence="1" id="KW-0732">Signal</keyword>
<keyword evidence="3" id="KW-1185">Reference proteome</keyword>
<dbReference type="EMBL" id="JAEKJA010000020">
    <property type="protein sequence ID" value="MBJ3777796.1"/>
    <property type="molecule type" value="Genomic_DNA"/>
</dbReference>
<proteinExistence type="predicted"/>
<dbReference type="AlphaFoldDB" id="A0A934IMT4"/>
<accession>A0A934IMT4</accession>
<sequence>MRSMTGPIAAVAIALTALPASATTWTKPDASAADIKAAVAQCQADAKIAAMPADARPPDHENSAWLQEVIDAGAAHGFTEDELVTSCMKANGFYDD</sequence>
<dbReference type="RefSeq" id="WP_211110415.1">
    <property type="nucleotide sequence ID" value="NZ_JAEKJA010000020.1"/>
</dbReference>
<evidence type="ECO:0000313" key="2">
    <source>
        <dbReference type="EMBL" id="MBJ3777796.1"/>
    </source>
</evidence>
<organism evidence="2 3">
    <name type="scientific">Acuticoccus mangrovi</name>
    <dbReference type="NCBI Taxonomy" id="2796142"/>
    <lineage>
        <taxon>Bacteria</taxon>
        <taxon>Pseudomonadati</taxon>
        <taxon>Pseudomonadota</taxon>
        <taxon>Alphaproteobacteria</taxon>
        <taxon>Hyphomicrobiales</taxon>
        <taxon>Amorphaceae</taxon>
        <taxon>Acuticoccus</taxon>
    </lineage>
</organism>
<evidence type="ECO:0000256" key="1">
    <source>
        <dbReference type="SAM" id="SignalP"/>
    </source>
</evidence>
<reference evidence="2" key="1">
    <citation type="submission" date="2020-12" db="EMBL/GenBank/DDBJ databases">
        <title>Bacterial taxonomy.</title>
        <authorList>
            <person name="Pan X."/>
        </authorList>
    </citation>
    <scope>NUCLEOTIDE SEQUENCE</scope>
    <source>
        <strain evidence="2">B2012</strain>
    </source>
</reference>
<protein>
    <submittedName>
        <fullName evidence="2">Uncharacterized protein</fullName>
    </submittedName>
</protein>
<comment type="caution">
    <text evidence="2">The sequence shown here is derived from an EMBL/GenBank/DDBJ whole genome shotgun (WGS) entry which is preliminary data.</text>
</comment>
<evidence type="ECO:0000313" key="3">
    <source>
        <dbReference type="Proteomes" id="UP000609531"/>
    </source>
</evidence>
<name>A0A934IMT4_9HYPH</name>